<gene>
    <name evidence="3" type="ORF">TCNE_LOCUS3881</name>
</gene>
<dbReference type="EMBL" id="UYWY01005592">
    <property type="protein sequence ID" value="VDM29598.1"/>
    <property type="molecule type" value="Genomic_DNA"/>
</dbReference>
<keyword evidence="4" id="KW-1185">Reference proteome</keyword>
<dbReference type="WBParaSite" id="TCNE_0000388101-mRNA-1">
    <property type="protein sequence ID" value="TCNE_0000388101-mRNA-1"/>
    <property type="gene ID" value="TCNE_0000388101"/>
</dbReference>
<organism evidence="4 5">
    <name type="scientific">Toxocara canis</name>
    <name type="common">Canine roundworm</name>
    <dbReference type="NCBI Taxonomy" id="6265"/>
    <lineage>
        <taxon>Eukaryota</taxon>
        <taxon>Metazoa</taxon>
        <taxon>Ecdysozoa</taxon>
        <taxon>Nematoda</taxon>
        <taxon>Chromadorea</taxon>
        <taxon>Rhabditida</taxon>
        <taxon>Spirurina</taxon>
        <taxon>Ascaridomorpha</taxon>
        <taxon>Ascaridoidea</taxon>
        <taxon>Toxocaridae</taxon>
        <taxon>Toxocara</taxon>
    </lineage>
</organism>
<feature type="compositionally biased region" description="Polar residues" evidence="1">
    <location>
        <begin position="105"/>
        <end position="115"/>
    </location>
</feature>
<keyword evidence="2" id="KW-0472">Membrane</keyword>
<proteinExistence type="predicted"/>
<reference evidence="3 4" key="2">
    <citation type="submission" date="2018-11" db="EMBL/GenBank/DDBJ databases">
        <authorList>
            <consortium name="Pathogen Informatics"/>
        </authorList>
    </citation>
    <scope>NUCLEOTIDE SEQUENCE [LARGE SCALE GENOMIC DNA]</scope>
</reference>
<dbReference type="Proteomes" id="UP000050794">
    <property type="component" value="Unassembled WGS sequence"/>
</dbReference>
<feature type="compositionally biased region" description="Basic and acidic residues" evidence="1">
    <location>
        <begin position="80"/>
        <end position="104"/>
    </location>
</feature>
<feature type="compositionally biased region" description="Basic and acidic residues" evidence="1">
    <location>
        <begin position="116"/>
        <end position="128"/>
    </location>
</feature>
<keyword evidence="2" id="KW-0812">Transmembrane</keyword>
<feature type="region of interest" description="Disordered" evidence="1">
    <location>
        <begin position="1"/>
        <end position="130"/>
    </location>
</feature>
<dbReference type="AlphaFoldDB" id="A0A183U5W1"/>
<protein>
    <submittedName>
        <fullName evidence="3 5">Uncharacterized protein</fullName>
    </submittedName>
</protein>
<feature type="compositionally biased region" description="Low complexity" evidence="1">
    <location>
        <begin position="13"/>
        <end position="26"/>
    </location>
</feature>
<feature type="transmembrane region" description="Helical" evidence="2">
    <location>
        <begin position="138"/>
        <end position="159"/>
    </location>
</feature>
<keyword evidence="2" id="KW-1133">Transmembrane helix</keyword>
<evidence type="ECO:0000313" key="3">
    <source>
        <dbReference type="EMBL" id="VDM29598.1"/>
    </source>
</evidence>
<reference evidence="5" key="1">
    <citation type="submission" date="2016-06" db="UniProtKB">
        <authorList>
            <consortium name="WormBaseParasite"/>
        </authorList>
    </citation>
    <scope>IDENTIFICATION</scope>
</reference>
<sequence>MRVLFSSEEDAASSRSSALSRSAGVRSARRNATFEEDGPPPPPPPPPSAGDGSARTSGVTSGRNNTVPLTWAVRRISSSSRRESARNRDADRDGDNSDENDRFTDSQSNGRNSSQHLRDAAAGEEDTHSSVNKTSQQLAMSFSVITRFVAFVAFLYAHILW</sequence>
<accession>A0A183U5W1</accession>
<feature type="compositionally biased region" description="Polar residues" evidence="1">
    <location>
        <begin position="54"/>
        <end position="68"/>
    </location>
</feature>
<name>A0A183U5W1_TOXCA</name>
<feature type="compositionally biased region" description="Pro residues" evidence="1">
    <location>
        <begin position="39"/>
        <end position="48"/>
    </location>
</feature>
<evidence type="ECO:0000313" key="4">
    <source>
        <dbReference type="Proteomes" id="UP000050794"/>
    </source>
</evidence>
<evidence type="ECO:0000313" key="5">
    <source>
        <dbReference type="WBParaSite" id="TCNE_0000388101-mRNA-1"/>
    </source>
</evidence>
<evidence type="ECO:0000256" key="2">
    <source>
        <dbReference type="SAM" id="Phobius"/>
    </source>
</evidence>
<evidence type="ECO:0000256" key="1">
    <source>
        <dbReference type="SAM" id="MobiDB-lite"/>
    </source>
</evidence>